<dbReference type="Proteomes" id="UP000248329">
    <property type="component" value="Unassembled WGS sequence"/>
</dbReference>
<dbReference type="EMBL" id="PQXF01000002">
    <property type="protein sequence ID" value="PXF62037.1"/>
    <property type="molecule type" value="Genomic_DNA"/>
</dbReference>
<evidence type="ECO:0000313" key="1">
    <source>
        <dbReference type="EMBL" id="PXF62037.1"/>
    </source>
</evidence>
<comment type="caution">
    <text evidence="1">The sequence shown here is derived from an EMBL/GenBank/DDBJ whole genome shotgun (WGS) entry which is preliminary data.</text>
</comment>
<protein>
    <submittedName>
        <fullName evidence="1">Uncharacterized protein</fullName>
    </submittedName>
</protein>
<reference evidence="1" key="1">
    <citation type="submission" date="2018-01" db="EMBL/GenBank/DDBJ databases">
        <authorList>
            <person name="Krukenberg V."/>
        </authorList>
    </citation>
    <scope>NUCLEOTIDE SEQUENCE</scope>
    <source>
        <strain evidence="1">E20ANME2</strain>
    </source>
</reference>
<evidence type="ECO:0000313" key="2">
    <source>
        <dbReference type="Proteomes" id="UP000248329"/>
    </source>
</evidence>
<sequence length="78" mass="8567">MEWDYDSEADVLYISFGAPRPAVGVDIGNGVIMRYDEEQDEIVGITIIGVRTSVRYRRGSTGYTEKIATIKPPGVATV</sequence>
<gene>
    <name evidence="1" type="ORF">C4B59_01755</name>
</gene>
<accession>A0AC61L6G8</accession>
<organism evidence="1 2">
    <name type="scientific">Candidatus Methanogaster sp</name>
    <dbReference type="NCBI Taxonomy" id="3386292"/>
    <lineage>
        <taxon>Archaea</taxon>
        <taxon>Methanobacteriati</taxon>
        <taxon>Methanobacteriota</taxon>
        <taxon>Stenosarchaea group</taxon>
        <taxon>Methanomicrobia</taxon>
        <taxon>Methanosarcinales</taxon>
        <taxon>ANME-2 cluster</taxon>
        <taxon>Candidatus Methanogasteraceae</taxon>
        <taxon>Candidatus Methanogaster</taxon>
    </lineage>
</organism>
<name>A0AC61L6G8_9EURY</name>
<proteinExistence type="predicted"/>